<sequence>MSLPDTSLVSGSERKRKRSTSGSAGSSTSARVFGDQVSVGLSSWTDCISWRILLVDKTESLLMVADSYTSEIILRPRQFGKTLHLRTIEAFFNIARTDEELAERKRIFKEMNIHKVDPTFVDEHCGGYPVVYLDLKEVRPATLDDFRDSIARAITAMIDAWEHVISDTSKAELNDSRDSLNQMKSNMRNNIDDSVEVPAELVSYLSEYYDKECIVLVDEFDMPVTSAPKGIRKKIKHYMHKLLSSLAKDNYDVYKFIMVGINPVSLKTSGSGMNSCKRYPLHEDSDSSREGASSYQLTFGFTEEEVDTLIGRVADKMGLGEGQADQLRRVARKWYGGYHACRGVRLYNPWSIMSYIEDITKSREKCLEAAESGSAPRYWRATDDKAALARAFHMAGGIIALLPVIQDLVADFFNLVDATDGSASNYEPRVCFRTLYYTRAIENSRDIMGRLPQHFTTSDGVDQWVISIADSVQGRPAEGSLSVNELMTMLYYHGYLSIKDEAYLTIPNYEVLYAWLDLVGMDKLADRLVSGVGERPVLVDLLLSGKYPEFIEHVEHALEAQGQGITAETHEFFYRRLLSMMLSLFLDSSKYDVAREGATSRGRPVIVVKPRLGAADDGTTEGSGGGSGKGPVGVLIEVKRADPDIVDGDAHSPTVGDAMFIGDESKDRMKRACRKLGDKTFESLAGLLAKGYKQVRKNRYLDTFDGCCDEVLVVVASFSGKHCLFRFEYFKYRAGDWSLDPERHPVVDDLVCPYNWPACKEAPSSPSPPFCDV</sequence>
<gene>
    <name evidence="1" type="ORF">EV182_002312</name>
</gene>
<proteinExistence type="predicted"/>
<name>A0ACC1HY32_9FUNG</name>
<dbReference type="Proteomes" id="UP001145114">
    <property type="component" value="Unassembled WGS sequence"/>
</dbReference>
<dbReference type="EMBL" id="JAMZIH010000463">
    <property type="protein sequence ID" value="KAJ1679309.1"/>
    <property type="molecule type" value="Genomic_DNA"/>
</dbReference>
<evidence type="ECO:0000313" key="2">
    <source>
        <dbReference type="Proteomes" id="UP001145114"/>
    </source>
</evidence>
<accession>A0ACC1HY32</accession>
<comment type="caution">
    <text evidence="1">The sequence shown here is derived from an EMBL/GenBank/DDBJ whole genome shotgun (WGS) entry which is preliminary data.</text>
</comment>
<protein>
    <submittedName>
        <fullName evidence="1">Uncharacterized protein</fullName>
    </submittedName>
</protein>
<evidence type="ECO:0000313" key="1">
    <source>
        <dbReference type="EMBL" id="KAJ1679309.1"/>
    </source>
</evidence>
<reference evidence="1" key="1">
    <citation type="submission" date="2022-06" db="EMBL/GenBank/DDBJ databases">
        <title>Phylogenomic reconstructions and comparative analyses of Kickxellomycotina fungi.</title>
        <authorList>
            <person name="Reynolds N.K."/>
            <person name="Stajich J.E."/>
            <person name="Barry K."/>
            <person name="Grigoriev I.V."/>
            <person name="Crous P."/>
            <person name="Smith M.E."/>
        </authorList>
    </citation>
    <scope>NUCLEOTIDE SEQUENCE</scope>
    <source>
        <strain evidence="1">RSA 2271</strain>
    </source>
</reference>
<organism evidence="1 2">
    <name type="scientific">Spiromyces aspiralis</name>
    <dbReference type="NCBI Taxonomy" id="68401"/>
    <lineage>
        <taxon>Eukaryota</taxon>
        <taxon>Fungi</taxon>
        <taxon>Fungi incertae sedis</taxon>
        <taxon>Zoopagomycota</taxon>
        <taxon>Kickxellomycotina</taxon>
        <taxon>Kickxellomycetes</taxon>
        <taxon>Kickxellales</taxon>
        <taxon>Kickxellaceae</taxon>
        <taxon>Spiromyces</taxon>
    </lineage>
</organism>
<keyword evidence="2" id="KW-1185">Reference proteome</keyword>